<dbReference type="EMBL" id="CP029693">
    <property type="protein sequence ID" value="AWY44194.1"/>
    <property type="molecule type" value="Genomic_DNA"/>
</dbReference>
<dbReference type="OrthoDB" id="6903889at2"/>
<evidence type="ECO:0000313" key="3">
    <source>
        <dbReference type="Proteomes" id="UP000250299"/>
    </source>
</evidence>
<accession>A0A2Z4RWL7</accession>
<keyword evidence="1" id="KW-1133">Transmembrane helix</keyword>
<evidence type="ECO:0000256" key="1">
    <source>
        <dbReference type="SAM" id="Phobius"/>
    </source>
</evidence>
<gene>
    <name evidence="2" type="ORF">DKY63_31505</name>
</gene>
<dbReference type="Proteomes" id="UP000250299">
    <property type="component" value="Chromosome"/>
</dbReference>
<reference evidence="2 3" key="1">
    <citation type="submission" date="2018-05" db="EMBL/GenBank/DDBJ databases">
        <title>Whole genome sequence of Pseudomonas putida JBC17.</title>
        <authorList>
            <person name="Lee Y.H."/>
            <person name="David K."/>
        </authorList>
    </citation>
    <scope>NUCLEOTIDE SEQUENCE [LARGE SCALE GENOMIC DNA]</scope>
    <source>
        <strain evidence="2 3">JBC17</strain>
    </source>
</reference>
<feature type="transmembrane region" description="Helical" evidence="1">
    <location>
        <begin position="7"/>
        <end position="26"/>
    </location>
</feature>
<proteinExistence type="predicted"/>
<protein>
    <submittedName>
        <fullName evidence="2">Uncharacterized protein</fullName>
    </submittedName>
</protein>
<keyword evidence="1" id="KW-0812">Transmembrane</keyword>
<sequence>MIPGYRIRIYCFIGALFCLLCSWLVAEQIYNALTLWQFDSTTGPRWHRMKEHFVYDEQPWRFGLYLLRDVAFFISASGAGLVLSWGVLRGRRAFHRWRAK</sequence>
<dbReference type="AlphaFoldDB" id="A0A2Z4RWL7"/>
<name>A0A2Z4RWL7_PSEPU</name>
<feature type="transmembrane region" description="Helical" evidence="1">
    <location>
        <begin position="70"/>
        <end position="88"/>
    </location>
</feature>
<keyword evidence="1" id="KW-0472">Membrane</keyword>
<organism evidence="2 3">
    <name type="scientific">Pseudomonas putida</name>
    <name type="common">Arthrobacter siderocapsulatus</name>
    <dbReference type="NCBI Taxonomy" id="303"/>
    <lineage>
        <taxon>Bacteria</taxon>
        <taxon>Pseudomonadati</taxon>
        <taxon>Pseudomonadota</taxon>
        <taxon>Gammaproteobacteria</taxon>
        <taxon>Pseudomonadales</taxon>
        <taxon>Pseudomonadaceae</taxon>
        <taxon>Pseudomonas</taxon>
    </lineage>
</organism>
<evidence type="ECO:0000313" key="2">
    <source>
        <dbReference type="EMBL" id="AWY44194.1"/>
    </source>
</evidence>